<dbReference type="InterPro" id="IPR036390">
    <property type="entry name" value="WH_DNA-bd_sf"/>
</dbReference>
<dbReference type="SUPFAM" id="SSF46785">
    <property type="entry name" value="Winged helix' DNA-binding domain"/>
    <property type="match status" value="1"/>
</dbReference>
<evidence type="ECO:0000256" key="2">
    <source>
        <dbReference type="ARBA" id="ARBA00023015"/>
    </source>
</evidence>
<dbReference type="GO" id="GO:0003677">
    <property type="term" value="F:DNA binding"/>
    <property type="evidence" value="ECO:0007669"/>
    <property type="project" value="UniProtKB-KW"/>
</dbReference>
<organism evidence="5 6">
    <name type="scientific">Adhaeribacter swui</name>
    <dbReference type="NCBI Taxonomy" id="2086471"/>
    <lineage>
        <taxon>Bacteria</taxon>
        <taxon>Pseudomonadati</taxon>
        <taxon>Bacteroidota</taxon>
        <taxon>Cytophagia</taxon>
        <taxon>Cytophagales</taxon>
        <taxon>Hymenobacteraceae</taxon>
        <taxon>Adhaeribacter</taxon>
    </lineage>
</organism>
<evidence type="ECO:0000256" key="1">
    <source>
        <dbReference type="ARBA" id="ARBA00011046"/>
    </source>
</evidence>
<proteinExistence type="inferred from homology"/>
<dbReference type="Proteomes" id="UP000515237">
    <property type="component" value="Chromosome"/>
</dbReference>
<dbReference type="InterPro" id="IPR005650">
    <property type="entry name" value="BlaI_family"/>
</dbReference>
<dbReference type="EMBL" id="CP055156">
    <property type="protein sequence ID" value="QNF34014.1"/>
    <property type="molecule type" value="Genomic_DNA"/>
</dbReference>
<evidence type="ECO:0000256" key="3">
    <source>
        <dbReference type="ARBA" id="ARBA00023125"/>
    </source>
</evidence>
<keyword evidence="6" id="KW-1185">Reference proteome</keyword>
<dbReference type="Gene3D" id="1.10.4040.10">
    <property type="entry name" value="Penicillinase repressor domain"/>
    <property type="match status" value="1"/>
</dbReference>
<protein>
    <submittedName>
        <fullName evidence="5">BlaI/MecI/CopY family transcriptional regulator</fullName>
    </submittedName>
</protein>
<evidence type="ECO:0000313" key="6">
    <source>
        <dbReference type="Proteomes" id="UP000515237"/>
    </source>
</evidence>
<sequence>MQKLGKREEQIMQVVWQLQHAFVKDIIDALPEPKPHYNTIATMVKILTDKGFLNAEKIGNTYRYSPLITLAEYRQQDVAHIKSKYFGNSFSKMITHFAKEENLSNEELDELIRIINSQKSN</sequence>
<dbReference type="KEGG" id="aswu:HUW51_15270"/>
<accession>A0A7G7GA30</accession>
<reference evidence="5 6" key="1">
    <citation type="journal article" date="2018" name="Int. J. Syst. Evol. Microbiol.">
        <title>Adhaeribacter swui sp. nov., isolated from wet mud.</title>
        <authorList>
            <person name="Kim D.U."/>
            <person name="Kim K.W."/>
            <person name="Kang M.S."/>
            <person name="Kim J.Y."/>
            <person name="Jang J.H."/>
            <person name="Kim M.K."/>
        </authorList>
    </citation>
    <scope>NUCLEOTIDE SEQUENCE [LARGE SCALE GENOMIC DNA]</scope>
    <source>
        <strain evidence="5 6">KCTC 52873</strain>
    </source>
</reference>
<dbReference type="RefSeq" id="WP_185270497.1">
    <property type="nucleotide sequence ID" value="NZ_CP055156.1"/>
</dbReference>
<dbReference type="GO" id="GO:0045892">
    <property type="term" value="P:negative regulation of DNA-templated transcription"/>
    <property type="evidence" value="ECO:0007669"/>
    <property type="project" value="InterPro"/>
</dbReference>
<dbReference type="InterPro" id="IPR036388">
    <property type="entry name" value="WH-like_DNA-bd_sf"/>
</dbReference>
<evidence type="ECO:0000256" key="4">
    <source>
        <dbReference type="ARBA" id="ARBA00023163"/>
    </source>
</evidence>
<dbReference type="AlphaFoldDB" id="A0A7G7GA30"/>
<dbReference type="Gene3D" id="1.10.10.10">
    <property type="entry name" value="Winged helix-like DNA-binding domain superfamily/Winged helix DNA-binding domain"/>
    <property type="match status" value="1"/>
</dbReference>
<name>A0A7G7GA30_9BACT</name>
<evidence type="ECO:0000313" key="5">
    <source>
        <dbReference type="EMBL" id="QNF34014.1"/>
    </source>
</evidence>
<keyword evidence="2" id="KW-0805">Transcription regulation</keyword>
<keyword evidence="4" id="KW-0804">Transcription</keyword>
<dbReference type="Pfam" id="PF03965">
    <property type="entry name" value="Penicillinase_R"/>
    <property type="match status" value="1"/>
</dbReference>
<dbReference type="PIRSF" id="PIRSF019455">
    <property type="entry name" value="CopR_AtkY"/>
    <property type="match status" value="1"/>
</dbReference>
<comment type="similarity">
    <text evidence="1">Belongs to the BlaI transcriptional regulatory family.</text>
</comment>
<gene>
    <name evidence="5" type="ORF">HUW51_15270</name>
</gene>
<keyword evidence="3" id="KW-0238">DNA-binding</keyword>